<protein>
    <submittedName>
        <fullName evidence="2">Uncharacterized protein</fullName>
    </submittedName>
</protein>
<gene>
    <name evidence="2" type="ORF">QBC32DRAFT_318902</name>
</gene>
<dbReference type="Proteomes" id="UP001303222">
    <property type="component" value="Unassembled WGS sequence"/>
</dbReference>
<proteinExistence type="predicted"/>
<reference evidence="2" key="1">
    <citation type="journal article" date="2023" name="Mol. Phylogenet. Evol.">
        <title>Genome-scale phylogeny and comparative genomics of the fungal order Sordariales.</title>
        <authorList>
            <person name="Hensen N."/>
            <person name="Bonometti L."/>
            <person name="Westerberg I."/>
            <person name="Brannstrom I.O."/>
            <person name="Guillou S."/>
            <person name="Cros-Aarteil S."/>
            <person name="Calhoun S."/>
            <person name="Haridas S."/>
            <person name="Kuo A."/>
            <person name="Mondo S."/>
            <person name="Pangilinan J."/>
            <person name="Riley R."/>
            <person name="LaButti K."/>
            <person name="Andreopoulos B."/>
            <person name="Lipzen A."/>
            <person name="Chen C."/>
            <person name="Yan M."/>
            <person name="Daum C."/>
            <person name="Ng V."/>
            <person name="Clum A."/>
            <person name="Steindorff A."/>
            <person name="Ohm R.A."/>
            <person name="Martin F."/>
            <person name="Silar P."/>
            <person name="Natvig D.O."/>
            <person name="Lalanne C."/>
            <person name="Gautier V."/>
            <person name="Ament-Velasquez S.L."/>
            <person name="Kruys A."/>
            <person name="Hutchinson M.I."/>
            <person name="Powell A.J."/>
            <person name="Barry K."/>
            <person name="Miller A.N."/>
            <person name="Grigoriev I.V."/>
            <person name="Debuchy R."/>
            <person name="Gladieux P."/>
            <person name="Hiltunen Thoren M."/>
            <person name="Johannesson H."/>
        </authorList>
    </citation>
    <scope>NUCLEOTIDE SEQUENCE</scope>
    <source>
        <strain evidence="2">CBS 626.80</strain>
    </source>
</reference>
<dbReference type="EMBL" id="MU859362">
    <property type="protein sequence ID" value="KAK3947377.1"/>
    <property type="molecule type" value="Genomic_DNA"/>
</dbReference>
<reference evidence="2" key="2">
    <citation type="submission" date="2023-06" db="EMBL/GenBank/DDBJ databases">
        <authorList>
            <consortium name="Lawrence Berkeley National Laboratory"/>
            <person name="Mondo S.J."/>
            <person name="Hensen N."/>
            <person name="Bonometti L."/>
            <person name="Westerberg I."/>
            <person name="Brannstrom I.O."/>
            <person name="Guillou S."/>
            <person name="Cros-Aarteil S."/>
            <person name="Calhoun S."/>
            <person name="Haridas S."/>
            <person name="Kuo A."/>
            <person name="Pangilinan J."/>
            <person name="Riley R."/>
            <person name="Labutti K."/>
            <person name="Andreopoulos B."/>
            <person name="Lipzen A."/>
            <person name="Chen C."/>
            <person name="Yanf M."/>
            <person name="Daum C."/>
            <person name="Ng V."/>
            <person name="Clum A."/>
            <person name="Steindorff A."/>
            <person name="Ohm R."/>
            <person name="Martin F."/>
            <person name="Silar P."/>
            <person name="Natvig D."/>
            <person name="Lalanne C."/>
            <person name="Gautier V."/>
            <person name="Ament-Velasquez S.L."/>
            <person name="Kruys A."/>
            <person name="Hutchinson M.I."/>
            <person name="Powell A.J."/>
            <person name="Barry K."/>
            <person name="Miller A.N."/>
            <person name="Grigoriev I.V."/>
            <person name="Debuchy R."/>
            <person name="Gladieux P."/>
            <person name="Thoren M.H."/>
            <person name="Johannesson H."/>
        </authorList>
    </citation>
    <scope>NUCLEOTIDE SEQUENCE</scope>
    <source>
        <strain evidence="2">CBS 626.80</strain>
    </source>
</reference>
<dbReference type="AlphaFoldDB" id="A0AAN6NK92"/>
<keyword evidence="3" id="KW-1185">Reference proteome</keyword>
<sequence length="65" mass="6947">MLQMADPTGARDRGANENIDPALLDPNVNPNPPNLPTFVQDTSEPSASAPNTQVPYTVEPTSAYH</sequence>
<feature type="compositionally biased region" description="Polar residues" evidence="1">
    <location>
        <begin position="37"/>
        <end position="55"/>
    </location>
</feature>
<organism evidence="2 3">
    <name type="scientific">Pseudoneurospora amorphoporcata</name>
    <dbReference type="NCBI Taxonomy" id="241081"/>
    <lineage>
        <taxon>Eukaryota</taxon>
        <taxon>Fungi</taxon>
        <taxon>Dikarya</taxon>
        <taxon>Ascomycota</taxon>
        <taxon>Pezizomycotina</taxon>
        <taxon>Sordariomycetes</taxon>
        <taxon>Sordariomycetidae</taxon>
        <taxon>Sordariales</taxon>
        <taxon>Sordariaceae</taxon>
        <taxon>Pseudoneurospora</taxon>
    </lineage>
</organism>
<comment type="caution">
    <text evidence="2">The sequence shown here is derived from an EMBL/GenBank/DDBJ whole genome shotgun (WGS) entry which is preliminary data.</text>
</comment>
<name>A0AAN6NK92_9PEZI</name>
<evidence type="ECO:0000313" key="2">
    <source>
        <dbReference type="EMBL" id="KAK3947377.1"/>
    </source>
</evidence>
<evidence type="ECO:0000256" key="1">
    <source>
        <dbReference type="SAM" id="MobiDB-lite"/>
    </source>
</evidence>
<accession>A0AAN6NK92</accession>
<feature type="region of interest" description="Disordered" evidence="1">
    <location>
        <begin position="1"/>
        <end position="65"/>
    </location>
</feature>
<evidence type="ECO:0000313" key="3">
    <source>
        <dbReference type="Proteomes" id="UP001303222"/>
    </source>
</evidence>